<reference evidence="2 3" key="1">
    <citation type="submission" date="2019-05" db="EMBL/GenBank/DDBJ databases">
        <title>Another draft genome of Portunus trituberculatus and its Hox gene families provides insights of decapod evolution.</title>
        <authorList>
            <person name="Jeong J.-H."/>
            <person name="Song I."/>
            <person name="Kim S."/>
            <person name="Choi T."/>
            <person name="Kim D."/>
            <person name="Ryu S."/>
            <person name="Kim W."/>
        </authorList>
    </citation>
    <scope>NUCLEOTIDE SEQUENCE [LARGE SCALE GENOMIC DNA]</scope>
    <source>
        <tissue evidence="2">Muscle</tissue>
    </source>
</reference>
<name>A0A5B7I7Y9_PORTR</name>
<dbReference type="AlphaFoldDB" id="A0A5B7I7Y9"/>
<sequence length="118" mass="12688">MTLTSTEPIRAAAAVAVARWRREGSLQKGYNFISAPATVLNFLLPRGSVTQKRAICSGSNCPPSPPAGQSAVLWHSAKSTRRSDPSFHPCRLATPKHCTYNTAPREPHAAHRPVTSTA</sequence>
<protein>
    <submittedName>
        <fullName evidence="2">Uncharacterized protein</fullName>
    </submittedName>
</protein>
<dbReference type="EMBL" id="VSRR010047967">
    <property type="protein sequence ID" value="MPC78255.1"/>
    <property type="molecule type" value="Genomic_DNA"/>
</dbReference>
<evidence type="ECO:0000256" key="1">
    <source>
        <dbReference type="SAM" id="MobiDB-lite"/>
    </source>
</evidence>
<evidence type="ECO:0000313" key="3">
    <source>
        <dbReference type="Proteomes" id="UP000324222"/>
    </source>
</evidence>
<feature type="region of interest" description="Disordered" evidence="1">
    <location>
        <begin position="98"/>
        <end position="118"/>
    </location>
</feature>
<comment type="caution">
    <text evidence="2">The sequence shown here is derived from an EMBL/GenBank/DDBJ whole genome shotgun (WGS) entry which is preliminary data.</text>
</comment>
<organism evidence="2 3">
    <name type="scientific">Portunus trituberculatus</name>
    <name type="common">Swimming crab</name>
    <name type="synonym">Neptunus trituberculatus</name>
    <dbReference type="NCBI Taxonomy" id="210409"/>
    <lineage>
        <taxon>Eukaryota</taxon>
        <taxon>Metazoa</taxon>
        <taxon>Ecdysozoa</taxon>
        <taxon>Arthropoda</taxon>
        <taxon>Crustacea</taxon>
        <taxon>Multicrustacea</taxon>
        <taxon>Malacostraca</taxon>
        <taxon>Eumalacostraca</taxon>
        <taxon>Eucarida</taxon>
        <taxon>Decapoda</taxon>
        <taxon>Pleocyemata</taxon>
        <taxon>Brachyura</taxon>
        <taxon>Eubrachyura</taxon>
        <taxon>Portunoidea</taxon>
        <taxon>Portunidae</taxon>
        <taxon>Portuninae</taxon>
        <taxon>Portunus</taxon>
    </lineage>
</organism>
<accession>A0A5B7I7Y9</accession>
<gene>
    <name evidence="2" type="ORF">E2C01_072740</name>
</gene>
<proteinExistence type="predicted"/>
<evidence type="ECO:0000313" key="2">
    <source>
        <dbReference type="EMBL" id="MPC78255.1"/>
    </source>
</evidence>
<keyword evidence="3" id="KW-1185">Reference proteome</keyword>
<dbReference type="Proteomes" id="UP000324222">
    <property type="component" value="Unassembled WGS sequence"/>
</dbReference>